<accession>A0A699V7E4</accession>
<dbReference type="EMBL" id="BKCJ011396794">
    <property type="protein sequence ID" value="GFD29649.1"/>
    <property type="molecule type" value="Genomic_DNA"/>
</dbReference>
<reference evidence="1" key="1">
    <citation type="journal article" date="2019" name="Sci. Rep.">
        <title>Draft genome of Tanacetum cinerariifolium, the natural source of mosquito coil.</title>
        <authorList>
            <person name="Yamashiro T."/>
            <person name="Shiraishi A."/>
            <person name="Satake H."/>
            <person name="Nakayama K."/>
        </authorList>
    </citation>
    <scope>NUCLEOTIDE SEQUENCE</scope>
</reference>
<organism evidence="1">
    <name type="scientific">Tanacetum cinerariifolium</name>
    <name type="common">Dalmatian daisy</name>
    <name type="synonym">Chrysanthemum cinerariifolium</name>
    <dbReference type="NCBI Taxonomy" id="118510"/>
    <lineage>
        <taxon>Eukaryota</taxon>
        <taxon>Viridiplantae</taxon>
        <taxon>Streptophyta</taxon>
        <taxon>Embryophyta</taxon>
        <taxon>Tracheophyta</taxon>
        <taxon>Spermatophyta</taxon>
        <taxon>Magnoliopsida</taxon>
        <taxon>eudicotyledons</taxon>
        <taxon>Gunneridae</taxon>
        <taxon>Pentapetalae</taxon>
        <taxon>asterids</taxon>
        <taxon>campanulids</taxon>
        <taxon>Asterales</taxon>
        <taxon>Asteraceae</taxon>
        <taxon>Asteroideae</taxon>
        <taxon>Anthemideae</taxon>
        <taxon>Anthemidinae</taxon>
        <taxon>Tanacetum</taxon>
    </lineage>
</organism>
<comment type="caution">
    <text evidence="1">The sequence shown here is derived from an EMBL/GenBank/DDBJ whole genome shotgun (WGS) entry which is preliminary data.</text>
</comment>
<dbReference type="AlphaFoldDB" id="A0A699V7E4"/>
<evidence type="ECO:0000313" key="1">
    <source>
        <dbReference type="EMBL" id="GFD29649.1"/>
    </source>
</evidence>
<proteinExistence type="predicted"/>
<protein>
    <submittedName>
        <fullName evidence="1">Uncharacterized protein</fullName>
    </submittedName>
</protein>
<sequence length="84" mass="8743">MGWDKAEALLAGVGGQGLGPLGVGGVFGRPARVVHVLRNVGHLAHPNLVEVGVHDVATLYALYEYTQVKASIREVVGYPVAVLG</sequence>
<gene>
    <name evidence="1" type="ORF">Tci_901618</name>
</gene>
<name>A0A699V7E4_TANCI</name>
<feature type="non-terminal residue" evidence="1">
    <location>
        <position position="84"/>
    </location>
</feature>